<comment type="subcellular location">
    <subcellularLocation>
        <location evidence="2">Cytoplasm</location>
    </subcellularLocation>
    <subcellularLocation>
        <location evidence="1">Nucleus</location>
    </subcellularLocation>
</comment>
<keyword evidence="10" id="KW-0788">Thiol protease</keyword>
<evidence type="ECO:0000256" key="15">
    <source>
        <dbReference type="ARBA" id="ARBA00068172"/>
    </source>
</evidence>
<feature type="domain" description="DED" evidence="17">
    <location>
        <begin position="110"/>
        <end position="187"/>
    </location>
</feature>
<dbReference type="PRINTS" id="PR00376">
    <property type="entry name" value="IL1BCENZYME"/>
</dbReference>
<proteinExistence type="evidence at transcript level"/>
<evidence type="ECO:0000259" key="17">
    <source>
        <dbReference type="PROSITE" id="PS50168"/>
    </source>
</evidence>
<dbReference type="GO" id="GO:0006915">
    <property type="term" value="P:apoptotic process"/>
    <property type="evidence" value="ECO:0007669"/>
    <property type="project" value="UniProtKB-KW"/>
</dbReference>
<evidence type="ECO:0000256" key="2">
    <source>
        <dbReference type="ARBA" id="ARBA00004496"/>
    </source>
</evidence>
<protein>
    <recommendedName>
        <fullName evidence="15">Caspase-8</fullName>
        <ecNumber evidence="14">3.4.22.61</ecNumber>
    </recommendedName>
</protein>
<dbReference type="GO" id="GO:0042981">
    <property type="term" value="P:regulation of apoptotic process"/>
    <property type="evidence" value="ECO:0007669"/>
    <property type="project" value="InterPro"/>
</dbReference>
<evidence type="ECO:0000256" key="1">
    <source>
        <dbReference type="ARBA" id="ARBA00004123"/>
    </source>
</evidence>
<evidence type="ECO:0000256" key="11">
    <source>
        <dbReference type="ARBA" id="ARBA00023145"/>
    </source>
</evidence>
<dbReference type="GO" id="GO:0005886">
    <property type="term" value="C:plasma membrane"/>
    <property type="evidence" value="ECO:0007669"/>
    <property type="project" value="UniProtKB-ARBA"/>
</dbReference>
<evidence type="ECO:0000256" key="14">
    <source>
        <dbReference type="ARBA" id="ARBA00066479"/>
    </source>
</evidence>
<organism evidence="20">
    <name type="scientific">Haliotis diversicolor</name>
    <name type="common">Abalone</name>
    <name type="synonym">Sulculus diversicolor</name>
    <dbReference type="NCBI Taxonomy" id="36095"/>
    <lineage>
        <taxon>Eukaryota</taxon>
        <taxon>Metazoa</taxon>
        <taxon>Spiralia</taxon>
        <taxon>Lophotrochozoa</taxon>
        <taxon>Mollusca</taxon>
        <taxon>Gastropoda</taxon>
        <taxon>Vetigastropoda</taxon>
        <taxon>Lepetellida</taxon>
        <taxon>Haliotoidea</taxon>
        <taxon>Haliotidae</taxon>
        <taxon>Haliotis</taxon>
    </lineage>
</organism>
<keyword evidence="5" id="KW-0597">Phosphoprotein</keyword>
<evidence type="ECO:0000259" key="18">
    <source>
        <dbReference type="PROSITE" id="PS50207"/>
    </source>
</evidence>
<dbReference type="CDD" id="cd00032">
    <property type="entry name" value="CASc"/>
    <property type="match status" value="1"/>
</dbReference>
<name>A0A6C0PTW2_HALDV</name>
<evidence type="ECO:0000256" key="3">
    <source>
        <dbReference type="ARBA" id="ARBA00010134"/>
    </source>
</evidence>
<feature type="domain" description="DED" evidence="17">
    <location>
        <begin position="14"/>
        <end position="92"/>
    </location>
</feature>
<dbReference type="Gene3D" id="1.10.533.10">
    <property type="entry name" value="Death Domain, Fas"/>
    <property type="match status" value="2"/>
</dbReference>
<dbReference type="GO" id="GO:0032991">
    <property type="term" value="C:protein-containing complex"/>
    <property type="evidence" value="ECO:0007669"/>
    <property type="project" value="UniProtKB-ARBA"/>
</dbReference>
<dbReference type="InterPro" id="IPR001875">
    <property type="entry name" value="DED_dom"/>
</dbReference>
<dbReference type="GO" id="GO:0051604">
    <property type="term" value="P:protein maturation"/>
    <property type="evidence" value="ECO:0007669"/>
    <property type="project" value="UniProtKB-ARBA"/>
</dbReference>
<dbReference type="InterPro" id="IPR011029">
    <property type="entry name" value="DEATH-like_dom_sf"/>
</dbReference>
<keyword evidence="8" id="KW-0677">Repeat</keyword>
<keyword evidence="12" id="KW-0539">Nucleus</keyword>
<dbReference type="SMART" id="SM00031">
    <property type="entry name" value="DED"/>
    <property type="match status" value="2"/>
</dbReference>
<reference evidence="20" key="1">
    <citation type="submission" date="2019-06" db="EMBL/GenBank/DDBJ databases">
        <title>Toll-like receptors signaling pathway is involved in hypoxia-thermal-induced immunosuppression of small abalone Haliotis diversicolor.</title>
        <authorList>
            <person name="Lin S."/>
            <person name="Wang G."/>
            <person name="Wang Y."/>
        </authorList>
    </citation>
    <scope>NUCLEOTIDE SEQUENCE</scope>
</reference>
<sequence length="632" mass="71146">MSMDVEADAVAERGFHTMLLKIDNDLHQSDLQALKFLVKGNLHKNKLTKMSTGHELFAALETSKLIEASNRWLLVEMFDKIGRLDLIDYIDDEITEDLKRTHLPTGEISDYRLMLFDTAQDLTVEDTQKLTFLLHTLPKAKLGKVSSGLDLITLMEEAKIIAPDHLDKLRQYLVTLTRHDLVRKIDLYTERRHQRVCVTATGASMGHDTGGDVRMTPVPMAHPGPPRHTADNGVPESIRLQISKDLCQHKYMENLATLWTHLGYKEDFVNRLQSGFQGLTNGERIQKMIECAPSLQSADYSQALMRLINAMRFSQMFQLSEQLVQQFKAHLPREMVYDQGTGVLQRFGDENLNQYVSTGEATETAQPGTDQSLNSINIHDKQSTIPTYKMNANPRGICVIINNFEFWPGSEGAPDLKNRTGTHIDAAKLSDTFSRLHFDIVHYNDLSADAMTQRLRTIGQEMVKAEHDCFVCCILSHGDTAGKVYGSDSKVVEVNKLKAPFRPDCCPNLARKPKLFFLQACQGKEMQEGVHVQSDSDLKTDGPTVMVANEADFLVGYATTPGYVSYRSKSKGSWYINKLTMMLDKHAHTEDLLSILTKVNNEVGMELAPLGGKQSPAPQFTLTKRLIFRKLE</sequence>
<dbReference type="InterPro" id="IPR033139">
    <property type="entry name" value="Caspase_cys_AS"/>
</dbReference>
<dbReference type="SUPFAM" id="SSF47986">
    <property type="entry name" value="DEATH domain"/>
    <property type="match status" value="2"/>
</dbReference>
<accession>A0A6C0PTW2</accession>
<dbReference type="Gene3D" id="3.40.50.1460">
    <property type="match status" value="1"/>
</dbReference>
<comment type="catalytic activity">
    <reaction evidence="13">
        <text>Strict requirement for Asp at position P1 and has a preferred cleavage sequence of (Leu/Asp/Val)-Glu-Thr-Asp-|-(Gly/Ser/Ala).</text>
        <dbReference type="EC" id="3.4.22.61"/>
    </reaction>
</comment>
<dbReference type="PROSITE" id="PS50208">
    <property type="entry name" value="CASPASE_P20"/>
    <property type="match status" value="1"/>
</dbReference>
<dbReference type="EC" id="3.4.22.61" evidence="14"/>
<dbReference type="PROSITE" id="PS50207">
    <property type="entry name" value="CASPASE_P10"/>
    <property type="match status" value="1"/>
</dbReference>
<dbReference type="InterPro" id="IPR011600">
    <property type="entry name" value="Pept_C14_caspase"/>
</dbReference>
<dbReference type="AlphaFoldDB" id="A0A6C0PTW2"/>
<evidence type="ECO:0000256" key="10">
    <source>
        <dbReference type="ARBA" id="ARBA00022807"/>
    </source>
</evidence>
<evidence type="ECO:0000256" key="4">
    <source>
        <dbReference type="ARBA" id="ARBA00022490"/>
    </source>
</evidence>
<dbReference type="GO" id="GO:0006508">
    <property type="term" value="P:proteolysis"/>
    <property type="evidence" value="ECO:0007669"/>
    <property type="project" value="UniProtKB-KW"/>
</dbReference>
<dbReference type="CDD" id="cd08334">
    <property type="entry name" value="DED_Caspase_8_10_r2"/>
    <property type="match status" value="1"/>
</dbReference>
<evidence type="ECO:0000256" key="9">
    <source>
        <dbReference type="ARBA" id="ARBA00022801"/>
    </source>
</evidence>
<dbReference type="Pfam" id="PF01335">
    <property type="entry name" value="DED"/>
    <property type="match status" value="2"/>
</dbReference>
<evidence type="ECO:0000256" key="5">
    <source>
        <dbReference type="ARBA" id="ARBA00022553"/>
    </source>
</evidence>
<dbReference type="EMBL" id="MN092280">
    <property type="protein sequence ID" value="QHY92978.1"/>
    <property type="molecule type" value="mRNA"/>
</dbReference>
<keyword evidence="7" id="KW-0053">Apoptosis</keyword>
<evidence type="ECO:0000313" key="20">
    <source>
        <dbReference type="EMBL" id="QHY92978.1"/>
    </source>
</evidence>
<evidence type="ECO:0000256" key="7">
    <source>
        <dbReference type="ARBA" id="ARBA00022703"/>
    </source>
</evidence>
<dbReference type="CDD" id="cd08792">
    <property type="entry name" value="DED_Caspase_8_10_r1"/>
    <property type="match status" value="1"/>
</dbReference>
<feature type="domain" description="Caspase family p20" evidence="19">
    <location>
        <begin position="394"/>
        <end position="525"/>
    </location>
</feature>
<dbReference type="GO" id="GO:0005634">
    <property type="term" value="C:nucleus"/>
    <property type="evidence" value="ECO:0007669"/>
    <property type="project" value="UniProtKB-SubCell"/>
</dbReference>
<dbReference type="GO" id="GO:0005737">
    <property type="term" value="C:cytoplasm"/>
    <property type="evidence" value="ECO:0007669"/>
    <property type="project" value="UniProtKB-SubCell"/>
</dbReference>
<dbReference type="PROSITE" id="PS01122">
    <property type="entry name" value="CASPASE_CYS"/>
    <property type="match status" value="1"/>
</dbReference>
<dbReference type="FunFam" id="3.40.50.1460:FF:000008">
    <property type="entry name" value="caspase-8 isoform X1"/>
    <property type="match status" value="1"/>
</dbReference>
<feature type="domain" description="Caspase family p10" evidence="18">
    <location>
        <begin position="543"/>
        <end position="630"/>
    </location>
</feature>
<dbReference type="InterPro" id="IPR002138">
    <property type="entry name" value="Pept_C14_p10"/>
</dbReference>
<evidence type="ECO:0000256" key="13">
    <source>
        <dbReference type="ARBA" id="ARBA00051626"/>
    </source>
</evidence>
<dbReference type="SUPFAM" id="SSF52129">
    <property type="entry name" value="Caspase-like"/>
    <property type="match status" value="1"/>
</dbReference>
<dbReference type="InterPro" id="IPR029030">
    <property type="entry name" value="Caspase-like_dom_sf"/>
</dbReference>
<evidence type="ECO:0000256" key="8">
    <source>
        <dbReference type="ARBA" id="ARBA00022737"/>
    </source>
</evidence>
<dbReference type="InterPro" id="IPR001309">
    <property type="entry name" value="Pept_C14_p20"/>
</dbReference>
<keyword evidence="4" id="KW-0963">Cytoplasm</keyword>
<dbReference type="PANTHER" id="PTHR48169">
    <property type="entry name" value="DED DOMAIN-CONTAINING PROTEIN"/>
    <property type="match status" value="1"/>
</dbReference>
<keyword evidence="11" id="KW-0865">Zymogen</keyword>
<dbReference type="GO" id="GO:0004197">
    <property type="term" value="F:cysteine-type endopeptidase activity"/>
    <property type="evidence" value="ECO:0007669"/>
    <property type="project" value="InterPro"/>
</dbReference>
<keyword evidence="9" id="KW-0378">Hydrolase</keyword>
<dbReference type="InterPro" id="IPR015917">
    <property type="entry name" value="Pept_C14A"/>
</dbReference>
<dbReference type="Pfam" id="PF00656">
    <property type="entry name" value="Peptidase_C14"/>
    <property type="match status" value="1"/>
</dbReference>
<keyword evidence="6" id="KW-0645">Protease</keyword>
<dbReference type="SMART" id="SM00115">
    <property type="entry name" value="CASc"/>
    <property type="match status" value="1"/>
</dbReference>
<evidence type="ECO:0000256" key="16">
    <source>
        <dbReference type="RuleBase" id="RU003971"/>
    </source>
</evidence>
<evidence type="ECO:0000256" key="6">
    <source>
        <dbReference type="ARBA" id="ARBA00022670"/>
    </source>
</evidence>
<evidence type="ECO:0000256" key="12">
    <source>
        <dbReference type="ARBA" id="ARBA00023242"/>
    </source>
</evidence>
<comment type="similarity">
    <text evidence="3 16">Belongs to the peptidase C14A family.</text>
</comment>
<evidence type="ECO:0000259" key="19">
    <source>
        <dbReference type="PROSITE" id="PS50208"/>
    </source>
</evidence>
<dbReference type="PROSITE" id="PS50168">
    <property type="entry name" value="DED"/>
    <property type="match status" value="2"/>
</dbReference>
<dbReference type="PANTHER" id="PTHR48169:SF7">
    <property type="entry name" value="CASPASE 10"/>
    <property type="match status" value="1"/>
</dbReference>